<keyword evidence="10" id="KW-1185">Reference proteome</keyword>
<evidence type="ECO:0000256" key="2">
    <source>
        <dbReference type="ARBA" id="ARBA00005833"/>
    </source>
</evidence>
<dbReference type="InterPro" id="IPR006311">
    <property type="entry name" value="TAT_signal"/>
</dbReference>
<reference evidence="8 10" key="1">
    <citation type="submission" date="2015-04" db="EMBL/GenBank/DDBJ databases">
        <title>Genome sequence of Kerstersia gyiorum CG1.</title>
        <authorList>
            <person name="Greninger A.L."/>
            <person name="Kozyreva V."/>
            <person name="Chaturvedi V."/>
        </authorList>
    </citation>
    <scope>NUCLEOTIDE SEQUENCE [LARGE SCALE GENOMIC DNA]</scope>
    <source>
        <strain evidence="8 10">CG1</strain>
    </source>
</reference>
<gene>
    <name evidence="8" type="ORF">AAV32_03040</name>
    <name evidence="9" type="ORF">EV679_0638</name>
</gene>
<dbReference type="EC" id="1.13.12.3" evidence="3"/>
<dbReference type="Gene3D" id="1.20.1440.240">
    <property type="match status" value="1"/>
</dbReference>
<name>A0A171KWJ3_9BURK</name>
<dbReference type="Gene3D" id="3.90.660.10">
    <property type="match status" value="1"/>
</dbReference>
<dbReference type="RefSeq" id="WP_068367362.1">
    <property type="nucleotide sequence ID" value="NZ_CBCSEB010000002.1"/>
</dbReference>
<comment type="catalytic activity">
    <reaction evidence="6">
        <text>L-tryptophan + O2 = indole-3-acetamide + CO2 + H2O</text>
        <dbReference type="Rhea" id="RHEA:16165"/>
        <dbReference type="ChEBI" id="CHEBI:15377"/>
        <dbReference type="ChEBI" id="CHEBI:15379"/>
        <dbReference type="ChEBI" id="CHEBI:16031"/>
        <dbReference type="ChEBI" id="CHEBI:16526"/>
        <dbReference type="ChEBI" id="CHEBI:57912"/>
        <dbReference type="EC" id="1.13.12.3"/>
    </reaction>
</comment>
<evidence type="ECO:0000256" key="6">
    <source>
        <dbReference type="ARBA" id="ARBA00047321"/>
    </source>
</evidence>
<evidence type="ECO:0000313" key="11">
    <source>
        <dbReference type="Proteomes" id="UP000292039"/>
    </source>
</evidence>
<dbReference type="Proteomes" id="UP000078084">
    <property type="component" value="Unassembled WGS sequence"/>
</dbReference>
<evidence type="ECO:0000259" key="7">
    <source>
        <dbReference type="Pfam" id="PF01593"/>
    </source>
</evidence>
<feature type="domain" description="Amine oxidase" evidence="7">
    <location>
        <begin position="68"/>
        <end position="521"/>
    </location>
</feature>
<dbReference type="PANTHER" id="PTHR10742">
    <property type="entry name" value="FLAVIN MONOAMINE OXIDASE"/>
    <property type="match status" value="1"/>
</dbReference>
<dbReference type="GO" id="GO:0009063">
    <property type="term" value="P:amino acid catabolic process"/>
    <property type="evidence" value="ECO:0007669"/>
    <property type="project" value="TreeGrafter"/>
</dbReference>
<comment type="similarity">
    <text evidence="2">Belongs to the tryptophan 2-monooxygenase family.</text>
</comment>
<evidence type="ECO:0000256" key="4">
    <source>
        <dbReference type="ARBA" id="ARBA00017871"/>
    </source>
</evidence>
<dbReference type="OrthoDB" id="337830at2"/>
<dbReference type="GO" id="GO:0001716">
    <property type="term" value="F:L-amino-acid oxidase activity"/>
    <property type="evidence" value="ECO:0007669"/>
    <property type="project" value="TreeGrafter"/>
</dbReference>
<dbReference type="Pfam" id="PF01593">
    <property type="entry name" value="Amino_oxidase"/>
    <property type="match status" value="1"/>
</dbReference>
<dbReference type="Gene3D" id="3.50.50.60">
    <property type="entry name" value="FAD/NAD(P)-binding domain"/>
    <property type="match status" value="1"/>
</dbReference>
<evidence type="ECO:0000256" key="1">
    <source>
        <dbReference type="ARBA" id="ARBA00004814"/>
    </source>
</evidence>
<keyword evidence="5" id="KW-0073">Auxin biosynthesis</keyword>
<organism evidence="8 10">
    <name type="scientific">Kerstersia gyiorum</name>
    <dbReference type="NCBI Taxonomy" id="206506"/>
    <lineage>
        <taxon>Bacteria</taxon>
        <taxon>Pseudomonadati</taxon>
        <taxon>Pseudomonadota</taxon>
        <taxon>Betaproteobacteria</taxon>
        <taxon>Burkholderiales</taxon>
        <taxon>Alcaligenaceae</taxon>
        <taxon>Kerstersia</taxon>
    </lineage>
</organism>
<dbReference type="InterPro" id="IPR002937">
    <property type="entry name" value="Amino_oxidase"/>
</dbReference>
<evidence type="ECO:0000256" key="3">
    <source>
        <dbReference type="ARBA" id="ARBA00012535"/>
    </source>
</evidence>
<dbReference type="InterPro" id="IPR050281">
    <property type="entry name" value="Flavin_monoamine_oxidase"/>
</dbReference>
<dbReference type="PROSITE" id="PS51318">
    <property type="entry name" value="TAT"/>
    <property type="match status" value="1"/>
</dbReference>
<dbReference type="PANTHER" id="PTHR10742:SF342">
    <property type="entry name" value="AMINE OXIDASE"/>
    <property type="match status" value="1"/>
</dbReference>
<evidence type="ECO:0000256" key="5">
    <source>
        <dbReference type="ARBA" id="ARBA00023070"/>
    </source>
</evidence>
<dbReference type="PATRIC" id="fig|206506.3.peg.668"/>
<dbReference type="EMBL" id="SGWZ01000001">
    <property type="protein sequence ID" value="RZS73446.1"/>
    <property type="molecule type" value="Genomic_DNA"/>
</dbReference>
<proteinExistence type="inferred from homology"/>
<evidence type="ECO:0000313" key="8">
    <source>
        <dbReference type="EMBL" id="KKO73260.1"/>
    </source>
</evidence>
<evidence type="ECO:0000313" key="9">
    <source>
        <dbReference type="EMBL" id="RZS73446.1"/>
    </source>
</evidence>
<comment type="caution">
    <text evidence="8">The sequence shown here is derived from an EMBL/GenBank/DDBJ whole genome shotgun (WGS) entry which is preliminary data.</text>
</comment>
<dbReference type="SUPFAM" id="SSF51905">
    <property type="entry name" value="FAD/NAD(P)-binding domain"/>
    <property type="match status" value="1"/>
</dbReference>
<dbReference type="GO" id="GO:0009851">
    <property type="term" value="P:auxin biosynthetic process"/>
    <property type="evidence" value="ECO:0007669"/>
    <property type="project" value="UniProtKB-KW"/>
</dbReference>
<evidence type="ECO:0000313" key="10">
    <source>
        <dbReference type="Proteomes" id="UP000078084"/>
    </source>
</evidence>
<sequence>MSDSIRTPSSAIPTRREFLYRAAALGGLGLAMATMNAWGLTLASQSDQPPRLQGSGKGKRVLILGAGIAGLTSAYELRKAGYDCMIVEARPIAGGRARTARKGTRSEEPGNPSVCDFDSGDFFNLGPMRIPYHHRSTLYYTREFKVPLGIFVNDNDAAYVYHENAGALSGQRLRQGEVKADMRGYVNELLAKSIVDGKLDEQITAADKALLLDYLAQEGYLGKDDLRYHGTNGRGYAVNPGAGTEPGPGTPSDPLGFAELLGSRLGHIYQSVQSFNQQITMFHPLEGMDQIPAAFARQLNGLIRYQAEVQSLRQNDAGVTVVVKDTRSGTAETLQADYCICTIPLPVLKDLDTDFSAAFKAAIASVPYMPAGKIGLQMKNRFWEVDDAIYGGHVRTDIKGIGNITLPSNNWQGAAGIILGYYNFGGNAETIGKLDPAERTTFALTNGQKIFPQYQESFRNSFSIAWQNVPYNRGGWAHWSEEGRRTTYPLLLEPEGRVYLAGEHLSYQTGWLSGAIESAWQQIAKLHAHAQAA</sequence>
<protein>
    <recommendedName>
        <fullName evidence="4">Tryptophan 2-monooxygenase</fullName>
        <ecNumber evidence="3">1.13.12.3</ecNumber>
    </recommendedName>
</protein>
<reference evidence="9 11" key="2">
    <citation type="submission" date="2019-02" db="EMBL/GenBank/DDBJ databases">
        <title>Genomic Encyclopedia of Type Strains, Phase IV (KMG-IV): sequencing the most valuable type-strain genomes for metagenomic binning, comparative biology and taxonomic classification.</title>
        <authorList>
            <person name="Goeker M."/>
        </authorList>
    </citation>
    <scope>NUCLEOTIDE SEQUENCE [LARGE SCALE GENOMIC DNA]</scope>
    <source>
        <strain evidence="9 11">DSM 16618</strain>
    </source>
</reference>
<dbReference type="SUPFAM" id="SSF54373">
    <property type="entry name" value="FAD-linked reductases, C-terminal domain"/>
    <property type="match status" value="1"/>
</dbReference>
<dbReference type="Proteomes" id="UP000292039">
    <property type="component" value="Unassembled WGS sequence"/>
</dbReference>
<dbReference type="GO" id="GO:0050361">
    <property type="term" value="F:tryptophan 2-monooxygenase activity"/>
    <property type="evidence" value="ECO:0007669"/>
    <property type="project" value="UniProtKB-EC"/>
</dbReference>
<dbReference type="GeneID" id="99727859"/>
<dbReference type="InterPro" id="IPR036188">
    <property type="entry name" value="FAD/NAD-bd_sf"/>
</dbReference>
<dbReference type="EMBL" id="LBNE01000001">
    <property type="protein sequence ID" value="KKO73260.1"/>
    <property type="molecule type" value="Genomic_DNA"/>
</dbReference>
<dbReference type="AlphaFoldDB" id="A0A171KWJ3"/>
<dbReference type="STRING" id="206506.AAV32_03040"/>
<comment type="pathway">
    <text evidence="1">Plant hormone metabolism; auxin biosynthesis.</text>
</comment>
<accession>A0A171KWJ3</accession>